<evidence type="ECO:0000256" key="2">
    <source>
        <dbReference type="ARBA" id="ARBA00022676"/>
    </source>
</evidence>
<comment type="caution">
    <text evidence="10">The sequence shown here is derived from an EMBL/GenBank/DDBJ whole genome shotgun (WGS) entry which is preliminary data.</text>
</comment>
<proteinExistence type="predicted"/>
<feature type="region of interest" description="Disordered" evidence="8">
    <location>
        <begin position="1"/>
        <end position="55"/>
    </location>
</feature>
<accession>A0AAW1Q055</accession>
<dbReference type="Proteomes" id="UP001489004">
    <property type="component" value="Unassembled WGS sequence"/>
</dbReference>
<dbReference type="PANTHER" id="PTHR20961">
    <property type="entry name" value="GLYCOSYLTRANSFERASE"/>
    <property type="match status" value="1"/>
</dbReference>
<dbReference type="EMBL" id="JALJOR010000007">
    <property type="protein sequence ID" value="KAK9814303.1"/>
    <property type="molecule type" value="Genomic_DNA"/>
</dbReference>
<dbReference type="GO" id="GO:0016020">
    <property type="term" value="C:membrane"/>
    <property type="evidence" value="ECO:0007669"/>
    <property type="project" value="UniProtKB-SubCell"/>
</dbReference>
<evidence type="ECO:0000313" key="10">
    <source>
        <dbReference type="EMBL" id="KAK9814303.1"/>
    </source>
</evidence>
<evidence type="ECO:0000256" key="3">
    <source>
        <dbReference type="ARBA" id="ARBA00022679"/>
    </source>
</evidence>
<evidence type="ECO:0000256" key="7">
    <source>
        <dbReference type="ARBA" id="ARBA00023180"/>
    </source>
</evidence>
<gene>
    <name evidence="10" type="ORF">WJX72_003660</name>
</gene>
<dbReference type="InterPro" id="IPR049625">
    <property type="entry name" value="Glyco_transf_61_cat"/>
</dbReference>
<comment type="subcellular location">
    <subcellularLocation>
        <location evidence="1">Membrane</location>
        <topology evidence="1">Single-pass membrane protein</topology>
    </subcellularLocation>
</comment>
<dbReference type="Pfam" id="PF04577">
    <property type="entry name" value="Glyco_transf_61"/>
    <property type="match status" value="1"/>
</dbReference>
<keyword evidence="11" id="KW-1185">Reference proteome</keyword>
<dbReference type="GO" id="GO:0016763">
    <property type="term" value="F:pentosyltransferase activity"/>
    <property type="evidence" value="ECO:0007669"/>
    <property type="project" value="UniProtKB-ARBA"/>
</dbReference>
<dbReference type="PANTHER" id="PTHR20961:SF38">
    <property type="entry name" value="PROTEIN O-LINKED-MANNOSE BETA-1,4-N-ACETYLGLUCOSAMINYLTRANSFERASE 2"/>
    <property type="match status" value="1"/>
</dbReference>
<dbReference type="InterPro" id="IPR007657">
    <property type="entry name" value="Glycosyltransferase_61"/>
</dbReference>
<keyword evidence="2" id="KW-0328">Glycosyltransferase</keyword>
<evidence type="ECO:0000313" key="11">
    <source>
        <dbReference type="Proteomes" id="UP001489004"/>
    </source>
</evidence>
<protein>
    <recommendedName>
        <fullName evidence="9">Glycosyltransferase 61 catalytic domain-containing protein</fullName>
    </recommendedName>
</protein>
<reference evidence="10 11" key="1">
    <citation type="journal article" date="2024" name="Nat. Commun.">
        <title>Phylogenomics reveals the evolutionary origins of lichenization in chlorophyte algae.</title>
        <authorList>
            <person name="Puginier C."/>
            <person name="Libourel C."/>
            <person name="Otte J."/>
            <person name="Skaloud P."/>
            <person name="Haon M."/>
            <person name="Grisel S."/>
            <person name="Petersen M."/>
            <person name="Berrin J.G."/>
            <person name="Delaux P.M."/>
            <person name="Dal Grande F."/>
            <person name="Keller J."/>
        </authorList>
    </citation>
    <scope>NUCLEOTIDE SEQUENCE [LARGE SCALE GENOMIC DNA]</scope>
    <source>
        <strain evidence="10 11">SAG 2043</strain>
    </source>
</reference>
<feature type="domain" description="Glycosyltransferase 61 catalytic" evidence="9">
    <location>
        <begin position="318"/>
        <end position="420"/>
    </location>
</feature>
<dbReference type="AlphaFoldDB" id="A0AAW1Q055"/>
<keyword evidence="5" id="KW-1133">Transmembrane helix</keyword>
<keyword evidence="6" id="KW-0472">Membrane</keyword>
<organism evidence="10 11">
    <name type="scientific">[Myrmecia] bisecta</name>
    <dbReference type="NCBI Taxonomy" id="41462"/>
    <lineage>
        <taxon>Eukaryota</taxon>
        <taxon>Viridiplantae</taxon>
        <taxon>Chlorophyta</taxon>
        <taxon>core chlorophytes</taxon>
        <taxon>Trebouxiophyceae</taxon>
        <taxon>Trebouxiales</taxon>
        <taxon>Trebouxiaceae</taxon>
        <taxon>Myrmecia</taxon>
    </lineage>
</organism>
<evidence type="ECO:0000256" key="1">
    <source>
        <dbReference type="ARBA" id="ARBA00004167"/>
    </source>
</evidence>
<evidence type="ECO:0000259" key="9">
    <source>
        <dbReference type="Pfam" id="PF04577"/>
    </source>
</evidence>
<keyword evidence="7" id="KW-0325">Glycoprotein</keyword>
<evidence type="ECO:0000256" key="5">
    <source>
        <dbReference type="ARBA" id="ARBA00022989"/>
    </source>
</evidence>
<evidence type="ECO:0000256" key="6">
    <source>
        <dbReference type="ARBA" id="ARBA00023136"/>
    </source>
</evidence>
<dbReference type="GO" id="GO:0005794">
    <property type="term" value="C:Golgi apparatus"/>
    <property type="evidence" value="ECO:0007669"/>
    <property type="project" value="UniProtKB-ARBA"/>
</dbReference>
<keyword evidence="3" id="KW-0808">Transferase</keyword>
<evidence type="ECO:0000256" key="8">
    <source>
        <dbReference type="SAM" id="MobiDB-lite"/>
    </source>
</evidence>
<name>A0AAW1Q055_9CHLO</name>
<keyword evidence="4" id="KW-0812">Transmembrane</keyword>
<sequence>MDADPNEAVDIFPRPKSGRAEGSATSDHSRASASPVAKQKQRQQHGSQGHPNWDMSVFPAVHVRGQIKAGALGQGRNQSEFAPGREGNFPPFVEGEFASGNPLFAETTHRCLGSMYTHRVCHYYNLYLWNDTIYYVTTDAGTLARGVPPVAMSWVAQPDSFAALQFGGDEAMWLEVIHPDDLPFDWQEQQKLVAEEVLAWKLTFQDNYGHLLGEHGPTLHAVLCSYMGRCQYSKADLEDLHILLVHEDDGEMDIIPAAGLEMIRCFSKHSMRLTNDPIFDNKVLVINHMMAGIGPECRGFPWCRASYGRNPLPAHLVVSWKEYLSQCIGLPSDLVAPVSHPNVVIVNRPYQVGRGFLNIQEAVQLLKANISSNAAISVHELDETSLVEQAKIYQNASVLVQMHGAALGNIIFLPRGACVIDIVPQNNEDKHPWVFFMAHDLQPLQYNPIALPPQKTVLMLHKIKHSMAWRLLPPHWRARILEDGVCPATNRDVNYQFDAYAACNFQWFLKNGNVLLDVAQLVEAVELAFKHIAMFEPRSKDLNYQFRSSRFAIGDA</sequence>
<evidence type="ECO:0000256" key="4">
    <source>
        <dbReference type="ARBA" id="ARBA00022692"/>
    </source>
</evidence>